<evidence type="ECO:0000256" key="3">
    <source>
        <dbReference type="ARBA" id="ARBA00022786"/>
    </source>
</evidence>
<proteinExistence type="inferred from homology"/>
<keyword evidence="6" id="KW-1185">Reference proteome</keyword>
<dbReference type="InterPro" id="IPR013932">
    <property type="entry name" value="TATA-bd_TIP120"/>
</dbReference>
<name>A0A1E3QZP6_9ASCO</name>
<dbReference type="InterPro" id="IPR016024">
    <property type="entry name" value="ARM-type_fold"/>
</dbReference>
<accession>A0A1E3QZP6</accession>
<dbReference type="Proteomes" id="UP000094336">
    <property type="component" value="Unassembled WGS sequence"/>
</dbReference>
<reference evidence="6" key="1">
    <citation type="submission" date="2016-05" db="EMBL/GenBank/DDBJ databases">
        <title>Comparative genomics of biotechnologically important yeasts.</title>
        <authorList>
            <consortium name="DOE Joint Genome Institute"/>
            <person name="Riley R."/>
            <person name="Haridas S."/>
            <person name="Wolfe K.H."/>
            <person name="Lopes M.R."/>
            <person name="Hittinger C.T."/>
            <person name="Goker M."/>
            <person name="Salamov A."/>
            <person name="Wisecaver J."/>
            <person name="Long T.M."/>
            <person name="Aerts A.L."/>
            <person name="Barry K."/>
            <person name="Choi C."/>
            <person name="Clum A."/>
            <person name="Coughlan A.Y."/>
            <person name="Deshpande S."/>
            <person name="Douglass A.P."/>
            <person name="Hanson S.J."/>
            <person name="Klenk H.-P."/>
            <person name="Labutti K."/>
            <person name="Lapidus A."/>
            <person name="Lindquist E."/>
            <person name="Lipzen A."/>
            <person name="Meier-Kolthoff J.P."/>
            <person name="Ohm R.A."/>
            <person name="Otillar R.P."/>
            <person name="Pangilinan J."/>
            <person name="Peng Y."/>
            <person name="Rokas A."/>
            <person name="Rosa C.A."/>
            <person name="Scheuner C."/>
            <person name="Sibirny A.A."/>
            <person name="Slot J.C."/>
            <person name="Stielow J.B."/>
            <person name="Sun H."/>
            <person name="Kurtzman C.P."/>
            <person name="Blackwell M."/>
            <person name="Grigoriev I.V."/>
            <person name="Jeffries T.W."/>
        </authorList>
    </citation>
    <scope>NUCLEOTIDE SEQUENCE [LARGE SCALE GENOMIC DNA]</scope>
    <source>
        <strain evidence="6">NRRL Y-12698</strain>
    </source>
</reference>
<dbReference type="PANTHER" id="PTHR12696">
    <property type="entry name" value="TIP120"/>
    <property type="match status" value="1"/>
</dbReference>
<dbReference type="GO" id="GO:0010265">
    <property type="term" value="P:SCF complex assembly"/>
    <property type="evidence" value="ECO:0007669"/>
    <property type="project" value="InterPro"/>
</dbReference>
<dbReference type="STRING" id="984486.A0A1E3QZP6"/>
<organism evidence="5 6">
    <name type="scientific">Babjeviella inositovora NRRL Y-12698</name>
    <dbReference type="NCBI Taxonomy" id="984486"/>
    <lineage>
        <taxon>Eukaryota</taxon>
        <taxon>Fungi</taxon>
        <taxon>Dikarya</taxon>
        <taxon>Ascomycota</taxon>
        <taxon>Saccharomycotina</taxon>
        <taxon>Pichiomycetes</taxon>
        <taxon>Serinales incertae sedis</taxon>
        <taxon>Babjeviella</taxon>
    </lineage>
</organism>
<sequence length="1156" mass="124736">MASESVDLLLDKAVDVDADLRYMALSDFSKLLESSATAFTERSIDKLIPVLFSGLEDSNTDVQNQAIRCFPLLIRLLQNGKVVAILARLAAQPNPNAITTSIHTVALKACLKSLTVLQNVAREIVEALLPLVGAAASLDTIEVLADVVTYLGGSFNAAELDATVQVLVLIAYAADGSLSRKAIAALGSVSKFATAAQFLALLAAVNAQNGEITRLSIYTALSGSEKSKLLVHFESVFTVVVESLRVDELEVVDDIDDQIKLDELRDHAFTALISLVPAPHAIFAAYARGVLEICLRFLAYDPYGEDEENEFSADEFLEDDEESFDIAWRLRKQAAATIRIVCTHHPLTLPLVYEVVDSLISHLDDSNENVSNEVIAALGVIVETTSHHGPYYAIKSFTAVKSEDASMRLESDPHTVLTTLVPEITAKLSPLITVMRLGVLLAFFKSLSAVTGLGNVESLLAAVGSCKSQSTIVDVLSFYSVVLRTNPAAACGNQLQKIADEITSGLQSSSHSVVLEALKTASDLFECGASVNLTALQLSLLEKAVSKSYPSTVRNKAILALASMVTVSSSALLPILDILTECFGYEAITESAVIATRKICQDSHLVASIPHAWFNTTAVTLCQLLAAATASLKTTVLETIAVIVQASAVEASAMDAVVVEIVVQNALVDDAKNLAASFAIITSLVTPATDLAVIVALINRALQAQLDDAAVVLLVQKLSTFSGADLYAAITDANDKTDVVSKVLAAIAVEAQLAAVVQQSEMEWAAGQDVLFNTQFLGYVSQSVALSVGIDAFLSKFDDEDAAIRNAAAKAVGCYVSRDTDAYLPILLDTLNNQDAHYRRLVLIAVKCQLQLTSVNDAHTTLIWAAIIRTEQTVTDVLDEAALAGECLALISDLERFTELTELVTSGASPSVVYTFVSAFKRLVSRGDDDMTRVINAAFITVVDSLQLENIAIKRAVLDTLVSTAHSSFDMVMATLDYALPLIYKELDPRPEYIRSIQMGPFKVKIDDGLEIRKLAYECFHIIVTRLEEASGAHDLDFYNELLENVLEKGLKDDHDIIMLSCAIIASIIPQQLELLGNVTTMDKFTAMNMAIVNKKMKENSPKQQVEKQEEAVKAVIASTKKIDDFITANDVIWATGLQKWMAYTSDLQSKFGTLF</sequence>
<protein>
    <recommendedName>
        <fullName evidence="4">TATA-binding protein interacting (TIP20) domain-containing protein</fullName>
    </recommendedName>
</protein>
<dbReference type="InterPro" id="IPR039852">
    <property type="entry name" value="CAND1/CAND2"/>
</dbReference>
<comment type="similarity">
    <text evidence="1">Belongs to the CAND family.</text>
</comment>
<evidence type="ECO:0000313" key="6">
    <source>
        <dbReference type="Proteomes" id="UP000094336"/>
    </source>
</evidence>
<dbReference type="OrthoDB" id="6260732at2759"/>
<dbReference type="AlphaFoldDB" id="A0A1E3QZP6"/>
<dbReference type="GeneID" id="30145615"/>
<evidence type="ECO:0000256" key="1">
    <source>
        <dbReference type="ARBA" id="ARBA00007657"/>
    </source>
</evidence>
<feature type="domain" description="TATA-binding protein interacting (TIP20)" evidence="4">
    <location>
        <begin position="972"/>
        <end position="1147"/>
    </location>
</feature>
<dbReference type="EMBL" id="KV454426">
    <property type="protein sequence ID" value="ODQ83150.1"/>
    <property type="molecule type" value="Genomic_DNA"/>
</dbReference>
<dbReference type="Pfam" id="PF08623">
    <property type="entry name" value="TIP120"/>
    <property type="match status" value="1"/>
</dbReference>
<keyword evidence="3" id="KW-0833">Ubl conjugation pathway</keyword>
<dbReference type="Gene3D" id="1.25.10.10">
    <property type="entry name" value="Leucine-rich Repeat Variant"/>
    <property type="match status" value="1"/>
</dbReference>
<evidence type="ECO:0000256" key="2">
    <source>
        <dbReference type="ARBA" id="ARBA00022737"/>
    </source>
</evidence>
<dbReference type="SUPFAM" id="SSF48371">
    <property type="entry name" value="ARM repeat"/>
    <property type="match status" value="1"/>
</dbReference>
<evidence type="ECO:0000259" key="4">
    <source>
        <dbReference type="Pfam" id="PF08623"/>
    </source>
</evidence>
<gene>
    <name evidence="5" type="ORF">BABINDRAFT_159598</name>
</gene>
<evidence type="ECO:0000313" key="5">
    <source>
        <dbReference type="EMBL" id="ODQ83150.1"/>
    </source>
</evidence>
<dbReference type="RefSeq" id="XP_018988478.1">
    <property type="nucleotide sequence ID" value="XM_019127762.1"/>
</dbReference>
<keyword evidence="2" id="KW-0677">Repeat</keyword>
<dbReference type="InterPro" id="IPR011989">
    <property type="entry name" value="ARM-like"/>
</dbReference>